<feature type="compositionally biased region" description="Basic residues" evidence="1">
    <location>
        <begin position="1"/>
        <end position="10"/>
    </location>
</feature>
<dbReference type="InterPro" id="IPR027417">
    <property type="entry name" value="P-loop_NTPase"/>
</dbReference>
<dbReference type="Proteomes" id="UP000562464">
    <property type="component" value="Unassembled WGS sequence"/>
</dbReference>
<sequence length="793" mass="90844">MNLRNKRLSKKQTTSIKTSQRVKQQANPSASKNIKYTSQFENGLMHIVDNEYSKMYQLSDIDYEISTQEEQENVGIGYAEALNALDIKSRYQLLVLNQRVKSHILKDVRLPYQGDGFDNFREEMNQKAEKDFEKDDKNFEVRKYAIFTTQSHTRDQANHDLNVIGKNFENRHEKNNVPLKLKTLDGIERLSVFAKLLRPNRYFITTYQDLAVTGLTSKEFIVPNHFKFPRSKDYFKVGELFSKVLYIRQYPKFLEDKLIKEVCNTGVECAISIHAKPYNMIDARKTIQTIQTLNKSEIQKQQKRNFKDGIGEDMISGEAAEIAASTKGYLDEFREEGQKLFSGIFAVYFTAESLEKLTEYTKLIKDAGNTWQVDFDEVEQYHEEALNTILPIGKPYLDVEMNYMRDMTTTNIASQIPYSNVELQSPTGQVYGKNQLTHSLITIDRVRDLITPSGIVVGSSGSGKGMTVKWEIIMNLLKYPGRRIVIVDPEGEYTPIAKRFGGQVLDISTGTSHHLNLLDLPDENLLDDEDRNVDLVKEKANLLSSLFESLLKSFSDSEAAIVDRITRQVYTDFEGQEKGPTLVDWFKLLKEQPEQTAKDLALKVEPYAVGSQDIFAHATNVDLNARFIVFNIKKLDPKLKQFAMKVILDQIWKQVVTYQNKLLTYLYFDELQLNFDTEENAQWFTQLWSRVRKYGAIPTGITQNVSTLLNNESGKKMISNSEFLILLRQKIVDINRLSEVIKLTPSLIKFVDEKVPQGTGLISAGGVIVPFENPIPIHTELFELMNTDAQSVV</sequence>
<keyword evidence="4" id="KW-1185">Reference proteome</keyword>
<dbReference type="Gene3D" id="3.40.50.300">
    <property type="entry name" value="P-loop containing nucleotide triphosphate hydrolases"/>
    <property type="match status" value="1"/>
</dbReference>
<dbReference type="InterPro" id="IPR002789">
    <property type="entry name" value="HerA_central"/>
</dbReference>
<dbReference type="Pfam" id="PF01935">
    <property type="entry name" value="DUF87"/>
    <property type="match status" value="1"/>
</dbReference>
<name>A0A841C5P4_9LACT</name>
<feature type="region of interest" description="Disordered" evidence="1">
    <location>
        <begin position="1"/>
        <end position="31"/>
    </location>
</feature>
<gene>
    <name evidence="3" type="ORF">HNQ37_000469</name>
</gene>
<evidence type="ECO:0000313" key="4">
    <source>
        <dbReference type="Proteomes" id="UP000562464"/>
    </source>
</evidence>
<accession>A0A841C5P4</accession>
<dbReference type="SUPFAM" id="SSF52540">
    <property type="entry name" value="P-loop containing nucleoside triphosphate hydrolases"/>
    <property type="match status" value="1"/>
</dbReference>
<dbReference type="Gene3D" id="1.10.8.730">
    <property type="match status" value="1"/>
</dbReference>
<reference evidence="3 4" key="1">
    <citation type="submission" date="2020-08" db="EMBL/GenBank/DDBJ databases">
        <title>Genomic Encyclopedia of Type Strains, Phase IV (KMG-IV): sequencing the most valuable type-strain genomes for metagenomic binning, comparative biology and taxonomic classification.</title>
        <authorList>
            <person name="Goeker M."/>
        </authorList>
    </citation>
    <scope>NUCLEOTIDE SEQUENCE [LARGE SCALE GENOMIC DNA]</scope>
    <source>
        <strain evidence="3 4">DSM 14925</strain>
    </source>
</reference>
<proteinExistence type="predicted"/>
<dbReference type="AlphaFoldDB" id="A0A841C5P4"/>
<feature type="domain" description="Helicase HerA central" evidence="2">
    <location>
        <begin position="446"/>
        <end position="551"/>
    </location>
</feature>
<dbReference type="NCBIfam" id="NF045971">
    <property type="entry name" value="conju_CD1110"/>
    <property type="match status" value="1"/>
</dbReference>
<evidence type="ECO:0000256" key="1">
    <source>
        <dbReference type="SAM" id="MobiDB-lite"/>
    </source>
</evidence>
<dbReference type="InterPro" id="IPR051162">
    <property type="entry name" value="T4SS_component"/>
</dbReference>
<dbReference type="PANTHER" id="PTHR30121">
    <property type="entry name" value="UNCHARACTERIZED PROTEIN YJGR-RELATED"/>
    <property type="match status" value="1"/>
</dbReference>
<feature type="compositionally biased region" description="Polar residues" evidence="1">
    <location>
        <begin position="11"/>
        <end position="31"/>
    </location>
</feature>
<protein>
    <recommendedName>
        <fullName evidence="2">Helicase HerA central domain-containing protein</fullName>
    </recommendedName>
</protein>
<comment type="caution">
    <text evidence="3">The sequence shown here is derived from an EMBL/GenBank/DDBJ whole genome shotgun (WGS) entry which is preliminary data.</text>
</comment>
<dbReference type="PANTHER" id="PTHR30121:SF6">
    <property type="entry name" value="SLR6007 PROTEIN"/>
    <property type="match status" value="1"/>
</dbReference>
<organism evidence="3 4">
    <name type="scientific">Lactovum miscens</name>
    <dbReference type="NCBI Taxonomy" id="190387"/>
    <lineage>
        <taxon>Bacteria</taxon>
        <taxon>Bacillati</taxon>
        <taxon>Bacillota</taxon>
        <taxon>Bacilli</taxon>
        <taxon>Lactobacillales</taxon>
        <taxon>Streptococcaceae</taxon>
        <taxon>Lactovum</taxon>
    </lineage>
</organism>
<evidence type="ECO:0000259" key="2">
    <source>
        <dbReference type="Pfam" id="PF01935"/>
    </source>
</evidence>
<evidence type="ECO:0000313" key="3">
    <source>
        <dbReference type="EMBL" id="MBB5887597.1"/>
    </source>
</evidence>
<dbReference type="EMBL" id="JACHHV010000005">
    <property type="protein sequence ID" value="MBB5887597.1"/>
    <property type="molecule type" value="Genomic_DNA"/>
</dbReference>